<dbReference type="Gene3D" id="2.30.110.10">
    <property type="entry name" value="Electron Transport, Fmn-binding Protein, Chain A"/>
    <property type="match status" value="1"/>
</dbReference>
<evidence type="ECO:0000313" key="3">
    <source>
        <dbReference type="EMBL" id="MVU82723.1"/>
    </source>
</evidence>
<organism evidence="3 4">
    <name type="scientific">Nocardia terrae</name>
    <dbReference type="NCBI Taxonomy" id="2675851"/>
    <lineage>
        <taxon>Bacteria</taxon>
        <taxon>Bacillati</taxon>
        <taxon>Actinomycetota</taxon>
        <taxon>Actinomycetes</taxon>
        <taxon>Mycobacteriales</taxon>
        <taxon>Nocardiaceae</taxon>
        <taxon>Nocardia</taxon>
    </lineage>
</organism>
<dbReference type="Proteomes" id="UP000466794">
    <property type="component" value="Unassembled WGS sequence"/>
</dbReference>
<dbReference type="PANTHER" id="PTHR39428:SF1">
    <property type="entry name" value="F420H(2)-DEPENDENT QUINONE REDUCTASE RV1261C"/>
    <property type="match status" value="1"/>
</dbReference>
<dbReference type="GO" id="GO:0016491">
    <property type="term" value="F:oxidoreductase activity"/>
    <property type="evidence" value="ECO:0007669"/>
    <property type="project" value="InterPro"/>
</dbReference>
<dbReference type="NCBIfam" id="TIGR00026">
    <property type="entry name" value="hi_GC_TIGR00026"/>
    <property type="match status" value="1"/>
</dbReference>
<reference evidence="3 4" key="1">
    <citation type="submission" date="2019-12" db="EMBL/GenBank/DDBJ databases">
        <title>Nocardia sp. nov. ET3-3 isolated from soil.</title>
        <authorList>
            <person name="Kanchanasin P."/>
            <person name="Tanasupawat S."/>
            <person name="Yuki M."/>
            <person name="Kudo T."/>
        </authorList>
    </citation>
    <scope>NUCLEOTIDE SEQUENCE [LARGE SCALE GENOMIC DNA]</scope>
    <source>
        <strain evidence="3 4">ET3-3</strain>
    </source>
</reference>
<proteinExistence type="inferred from homology"/>
<keyword evidence="4" id="KW-1185">Reference proteome</keyword>
<dbReference type="AlphaFoldDB" id="A0A7K1V7T6"/>
<name>A0A7K1V7T6_9NOCA</name>
<dbReference type="GO" id="GO:0005886">
    <property type="term" value="C:plasma membrane"/>
    <property type="evidence" value="ECO:0007669"/>
    <property type="project" value="TreeGrafter"/>
</dbReference>
<comment type="catalytic activity">
    <reaction evidence="2">
        <text>oxidized coenzyme F420-(gamma-L-Glu)(n) + a quinol + H(+) = reduced coenzyme F420-(gamma-L-Glu)(n) + a quinone</text>
        <dbReference type="Rhea" id="RHEA:39663"/>
        <dbReference type="Rhea" id="RHEA-COMP:12939"/>
        <dbReference type="Rhea" id="RHEA-COMP:14378"/>
        <dbReference type="ChEBI" id="CHEBI:15378"/>
        <dbReference type="ChEBI" id="CHEBI:24646"/>
        <dbReference type="ChEBI" id="CHEBI:132124"/>
        <dbReference type="ChEBI" id="CHEBI:133980"/>
        <dbReference type="ChEBI" id="CHEBI:139511"/>
    </reaction>
</comment>
<dbReference type="Pfam" id="PF04075">
    <property type="entry name" value="F420H2_quin_red"/>
    <property type="match status" value="1"/>
</dbReference>
<evidence type="ECO:0000256" key="1">
    <source>
        <dbReference type="ARBA" id="ARBA00008710"/>
    </source>
</evidence>
<dbReference type="SUPFAM" id="SSF50475">
    <property type="entry name" value="FMN-binding split barrel"/>
    <property type="match status" value="1"/>
</dbReference>
<dbReference type="GO" id="GO:0070967">
    <property type="term" value="F:coenzyme F420 binding"/>
    <property type="evidence" value="ECO:0007669"/>
    <property type="project" value="TreeGrafter"/>
</dbReference>
<comment type="similarity">
    <text evidence="1">Belongs to the F420H(2)-dependent quinone reductase family.</text>
</comment>
<gene>
    <name evidence="3" type="ORF">GPX89_36505</name>
</gene>
<dbReference type="RefSeq" id="WP_157392300.1">
    <property type="nucleotide sequence ID" value="NZ_WRPP01000010.1"/>
</dbReference>
<dbReference type="InterPro" id="IPR004378">
    <property type="entry name" value="F420H2_quin_Rdtase"/>
</dbReference>
<accession>A0A7K1V7T6</accession>
<dbReference type="InterPro" id="IPR012349">
    <property type="entry name" value="Split_barrel_FMN-bd"/>
</dbReference>
<evidence type="ECO:0000313" key="4">
    <source>
        <dbReference type="Proteomes" id="UP000466794"/>
    </source>
</evidence>
<protein>
    <submittedName>
        <fullName evidence="3">Nitroreductase family deazaflavin-dependent oxidoreductase</fullName>
    </submittedName>
</protein>
<dbReference type="EMBL" id="WRPP01000010">
    <property type="protein sequence ID" value="MVU82723.1"/>
    <property type="molecule type" value="Genomic_DNA"/>
</dbReference>
<comment type="caution">
    <text evidence="3">The sequence shown here is derived from an EMBL/GenBank/DDBJ whole genome shotgun (WGS) entry which is preliminary data.</text>
</comment>
<dbReference type="PANTHER" id="PTHR39428">
    <property type="entry name" value="F420H(2)-DEPENDENT QUINONE REDUCTASE RV1261C"/>
    <property type="match status" value="1"/>
</dbReference>
<evidence type="ECO:0000256" key="2">
    <source>
        <dbReference type="ARBA" id="ARBA00049106"/>
    </source>
</evidence>
<sequence length="166" mass="18338">MSDFDFEALSQTQIEQFSSAAGVALSRAEWEALNQEQIRLFRANGGMIAEGQFQGTPTLLLTTIGARSGTTYVSPLGYTRDGNRYVVAASKLGAPKHPGWFHNVLANPHVSVEAGSERFEAEAAVAQGPERDRLWESHTAFWPNIAEYQRHTTRVIPIVLLEPLLK</sequence>